<protein>
    <submittedName>
        <fullName evidence="4">Peptide epimerase</fullName>
    </submittedName>
</protein>
<name>A0A076F4P4_RHOOP</name>
<evidence type="ECO:0000256" key="1">
    <source>
        <dbReference type="ARBA" id="ARBA00022428"/>
    </source>
</evidence>
<dbReference type="AlphaFoldDB" id="A0A076F4P4"/>
<evidence type="ECO:0000259" key="3">
    <source>
        <dbReference type="SMART" id="SM00922"/>
    </source>
</evidence>
<dbReference type="InterPro" id="IPR013342">
    <property type="entry name" value="Mandelate_racemase_C"/>
</dbReference>
<keyword evidence="1" id="KW-0474">Menaquinone biosynthesis</keyword>
<sequence length="342" mass="36572">MRLTWTVDTLEFTHPFRISRGVMSTREVVTVTVTGPNSDHVGRGEVVTSPFAQLDVDRIEEHLRQVRERCGRDGADLDRALTPVHPAVAAAVWSAVAELRARRDAQPLAVHLGLPLPTEVPISRTLGIGTPEAMGTEATALMAQGFRLLKVKTDADPAASVRRLAAVAAAAPDAELIVDPNEAWTAETVLSVLNDLRGLPIVALEQPLPAQDRNGIRELRSRTEIPIIADEAIHTLPDLDGLHGLVDAVNIKLPKCGGIYRAHELAAAARDRGMDVMLGCLASSSLSIAPAVHLASLARWCDLDGHLLLARDPWTGLGGDDGVLRPSGLPGLGVHPREGNDR</sequence>
<dbReference type="GO" id="GO:0046872">
    <property type="term" value="F:metal ion binding"/>
    <property type="evidence" value="ECO:0007669"/>
    <property type="project" value="UniProtKB-KW"/>
</dbReference>
<dbReference type="InterPro" id="IPR029017">
    <property type="entry name" value="Enolase-like_N"/>
</dbReference>
<organism evidence="4 5">
    <name type="scientific">Rhodococcus opacus</name>
    <name type="common">Nocardia opaca</name>
    <dbReference type="NCBI Taxonomy" id="37919"/>
    <lineage>
        <taxon>Bacteria</taxon>
        <taxon>Bacillati</taxon>
        <taxon>Actinomycetota</taxon>
        <taxon>Actinomycetes</taxon>
        <taxon>Mycobacteriales</taxon>
        <taxon>Nocardiaceae</taxon>
        <taxon>Rhodococcus</taxon>
    </lineage>
</organism>
<reference evidence="4 5" key="1">
    <citation type="submission" date="2014-07" db="EMBL/GenBank/DDBJ databases">
        <title>Genome Sequence of Rhodococcus opacus Strain R7, a Biodegrader of Mono- and Polycyclic Aromatic Hydrocarbons.</title>
        <authorList>
            <person name="Di Gennaro P."/>
            <person name="Zampolli J."/>
            <person name="Presti I."/>
            <person name="Cappelletti M."/>
            <person name="D'Ursi P."/>
            <person name="Orro A."/>
            <person name="Mezzelani A."/>
            <person name="Milanesi L."/>
        </authorList>
    </citation>
    <scope>NUCLEOTIDE SEQUENCE [LARGE SCALE GENOMIC DNA]</scope>
    <source>
        <strain evidence="4 5">R7</strain>
        <plasmid evidence="4">pPDG1</plasmid>
    </source>
</reference>
<dbReference type="Pfam" id="PF13378">
    <property type="entry name" value="MR_MLE_C"/>
    <property type="match status" value="1"/>
</dbReference>
<gene>
    <name evidence="4" type="ORF">EP51_41750</name>
</gene>
<keyword evidence="4" id="KW-0614">Plasmid</keyword>
<dbReference type="GO" id="GO:0003824">
    <property type="term" value="F:catalytic activity"/>
    <property type="evidence" value="ECO:0007669"/>
    <property type="project" value="UniProtKB-ARBA"/>
</dbReference>
<dbReference type="Gene3D" id="3.20.20.120">
    <property type="entry name" value="Enolase-like C-terminal domain"/>
    <property type="match status" value="1"/>
</dbReference>
<dbReference type="Proteomes" id="UP000028488">
    <property type="component" value="Plasmid pPDG1"/>
</dbReference>
<evidence type="ECO:0000256" key="2">
    <source>
        <dbReference type="ARBA" id="ARBA00022723"/>
    </source>
</evidence>
<dbReference type="GO" id="GO:0009234">
    <property type="term" value="P:menaquinone biosynthetic process"/>
    <property type="evidence" value="ECO:0007669"/>
    <property type="project" value="UniProtKB-KW"/>
</dbReference>
<dbReference type="SMART" id="SM00922">
    <property type="entry name" value="MR_MLE"/>
    <property type="match status" value="1"/>
</dbReference>
<dbReference type="SUPFAM" id="SSF54826">
    <property type="entry name" value="Enolase N-terminal domain-like"/>
    <property type="match status" value="1"/>
</dbReference>
<dbReference type="EMBL" id="CP008948">
    <property type="protein sequence ID" value="AII10729.1"/>
    <property type="molecule type" value="Genomic_DNA"/>
</dbReference>
<geneLocation type="plasmid" evidence="4 5">
    <name>pPDG1</name>
</geneLocation>
<proteinExistence type="predicted"/>
<dbReference type="InterPro" id="IPR036849">
    <property type="entry name" value="Enolase-like_C_sf"/>
</dbReference>
<accession>A0A076F4P4</accession>
<dbReference type="SFLD" id="SFLDG00180">
    <property type="entry name" value="muconate_cycloisomerase"/>
    <property type="match status" value="1"/>
</dbReference>
<evidence type="ECO:0000313" key="4">
    <source>
        <dbReference type="EMBL" id="AII10729.1"/>
    </source>
</evidence>
<dbReference type="PANTHER" id="PTHR48073">
    <property type="entry name" value="O-SUCCINYLBENZOATE SYNTHASE-RELATED"/>
    <property type="match status" value="1"/>
</dbReference>
<dbReference type="InterPro" id="IPR029065">
    <property type="entry name" value="Enolase_C-like"/>
</dbReference>
<dbReference type="PANTHER" id="PTHR48073:SF2">
    <property type="entry name" value="O-SUCCINYLBENZOATE SYNTHASE"/>
    <property type="match status" value="1"/>
</dbReference>
<evidence type="ECO:0000313" key="5">
    <source>
        <dbReference type="Proteomes" id="UP000028488"/>
    </source>
</evidence>
<dbReference type="SFLD" id="SFLDS00001">
    <property type="entry name" value="Enolase"/>
    <property type="match status" value="1"/>
</dbReference>
<feature type="domain" description="Mandelate racemase/muconate lactonizing enzyme C-terminal" evidence="3">
    <location>
        <begin position="131"/>
        <end position="226"/>
    </location>
</feature>
<dbReference type="SUPFAM" id="SSF51604">
    <property type="entry name" value="Enolase C-terminal domain-like"/>
    <property type="match status" value="1"/>
</dbReference>
<dbReference type="RefSeq" id="WP_128642819.1">
    <property type="nucleotide sequence ID" value="NZ_CP008948.1"/>
</dbReference>
<dbReference type="Gene3D" id="3.30.390.10">
    <property type="entry name" value="Enolase-like, N-terminal domain"/>
    <property type="match status" value="1"/>
</dbReference>
<keyword evidence="2" id="KW-0479">Metal-binding</keyword>